<keyword evidence="3" id="KW-0813">Transport</keyword>
<accession>A0A2P1PYK4</accession>
<evidence type="ECO:0000256" key="2">
    <source>
        <dbReference type="ARBA" id="ARBA00004651"/>
    </source>
</evidence>
<protein>
    <recommendedName>
        <fullName evidence="14">Cytochrome b561 bacterial/Ni-hydrogenase domain-containing protein</fullName>
    </recommendedName>
</protein>
<gene>
    <name evidence="15" type="ORF">C7S18_23300</name>
</gene>
<dbReference type="PANTHER" id="PTHR30529:SF1">
    <property type="entry name" value="CYTOCHROME B561 HOMOLOG 2"/>
    <property type="match status" value="1"/>
</dbReference>
<dbReference type="InterPro" id="IPR011577">
    <property type="entry name" value="Cyt_b561_bac/Ni-Hgenase"/>
</dbReference>
<keyword evidence="8" id="KW-0249">Electron transport</keyword>
<dbReference type="GO" id="GO:0009055">
    <property type="term" value="F:electron transfer activity"/>
    <property type="evidence" value="ECO:0007669"/>
    <property type="project" value="InterPro"/>
</dbReference>
<dbReference type="InterPro" id="IPR016174">
    <property type="entry name" value="Di-haem_cyt_TM"/>
</dbReference>
<feature type="transmembrane region" description="Helical" evidence="13">
    <location>
        <begin position="135"/>
        <end position="152"/>
    </location>
</feature>
<evidence type="ECO:0000259" key="14">
    <source>
        <dbReference type="Pfam" id="PF01292"/>
    </source>
</evidence>
<dbReference type="RefSeq" id="WP_106893840.1">
    <property type="nucleotide sequence ID" value="NZ_CP027860.1"/>
</dbReference>
<reference evidence="15 16" key="2">
    <citation type="submission" date="2018-03" db="EMBL/GenBank/DDBJ databases">
        <authorList>
            <person name="Keele B.F."/>
        </authorList>
    </citation>
    <scope>NUCLEOTIDE SEQUENCE [LARGE SCALE GENOMIC DNA]</scope>
    <source>
        <strain evidence="15 16">D13</strain>
    </source>
</reference>
<evidence type="ECO:0000256" key="1">
    <source>
        <dbReference type="ARBA" id="ARBA00001970"/>
    </source>
</evidence>
<comment type="subcellular location">
    <subcellularLocation>
        <location evidence="2">Cell membrane</location>
        <topology evidence="2">Multi-pass membrane protein</topology>
    </subcellularLocation>
</comment>
<dbReference type="Proteomes" id="UP000241074">
    <property type="component" value="Chromosome"/>
</dbReference>
<feature type="domain" description="Cytochrome b561 bacterial/Ni-hydrogenase" evidence="14">
    <location>
        <begin position="8"/>
        <end position="165"/>
    </location>
</feature>
<sequence length="167" mass="18763">MTHSIQKWPIPVRSLHWLMAVMLIVQWASGNWDDWLGVRNHVSLGLLVLPLALIRLLARLTGETPDTGATKTLPDRVAALVHALFYMIMIALPISGVLWRQAGGRAVSFFGWFDLPTLVAPNKTFAHTLHEVHEVLGTVFLVLLALHVLGALKRQFLDRQPLMQRLL</sequence>
<feature type="transmembrane region" description="Helical" evidence="13">
    <location>
        <begin position="79"/>
        <end position="99"/>
    </location>
</feature>
<dbReference type="GO" id="GO:0005886">
    <property type="term" value="C:plasma membrane"/>
    <property type="evidence" value="ECO:0007669"/>
    <property type="project" value="UniProtKB-SubCell"/>
</dbReference>
<dbReference type="AlphaFoldDB" id="A0A2P1PYK4"/>
<evidence type="ECO:0000256" key="13">
    <source>
        <dbReference type="SAM" id="Phobius"/>
    </source>
</evidence>
<dbReference type="OrthoDB" id="8589936at2"/>
<evidence type="ECO:0000313" key="16">
    <source>
        <dbReference type="Proteomes" id="UP000241074"/>
    </source>
</evidence>
<keyword evidence="16" id="KW-1185">Reference proteome</keyword>
<dbReference type="SUPFAM" id="SSF81342">
    <property type="entry name" value="Transmembrane di-heme cytochromes"/>
    <property type="match status" value="1"/>
</dbReference>
<dbReference type="KEGG" id="xba:C7S18_23300"/>
<evidence type="ECO:0000256" key="7">
    <source>
        <dbReference type="ARBA" id="ARBA00022723"/>
    </source>
</evidence>
<evidence type="ECO:0000256" key="5">
    <source>
        <dbReference type="ARBA" id="ARBA00022617"/>
    </source>
</evidence>
<comment type="cofactor">
    <cofactor evidence="1">
        <name>heme b</name>
        <dbReference type="ChEBI" id="CHEBI:60344"/>
    </cofactor>
</comment>
<dbReference type="GO" id="GO:0020037">
    <property type="term" value="F:heme binding"/>
    <property type="evidence" value="ECO:0007669"/>
    <property type="project" value="TreeGrafter"/>
</dbReference>
<dbReference type="PANTHER" id="PTHR30529">
    <property type="entry name" value="CYTOCHROME B561"/>
    <property type="match status" value="1"/>
</dbReference>
<proteinExistence type="inferred from homology"/>
<name>A0A2P1PYK4_9GAMM</name>
<keyword evidence="7" id="KW-0479">Metal-binding</keyword>
<keyword evidence="11 13" id="KW-0472">Membrane</keyword>
<evidence type="ECO:0000256" key="3">
    <source>
        <dbReference type="ARBA" id="ARBA00022448"/>
    </source>
</evidence>
<comment type="similarity">
    <text evidence="12">Belongs to the cytochrome b561 family.</text>
</comment>
<evidence type="ECO:0000256" key="11">
    <source>
        <dbReference type="ARBA" id="ARBA00023136"/>
    </source>
</evidence>
<feature type="transmembrane region" description="Helical" evidence="13">
    <location>
        <begin position="12"/>
        <end position="29"/>
    </location>
</feature>
<evidence type="ECO:0000313" key="15">
    <source>
        <dbReference type="EMBL" id="AVP99921.1"/>
    </source>
</evidence>
<evidence type="ECO:0000256" key="12">
    <source>
        <dbReference type="ARBA" id="ARBA00037975"/>
    </source>
</evidence>
<evidence type="ECO:0000256" key="6">
    <source>
        <dbReference type="ARBA" id="ARBA00022692"/>
    </source>
</evidence>
<evidence type="ECO:0000256" key="9">
    <source>
        <dbReference type="ARBA" id="ARBA00022989"/>
    </source>
</evidence>
<keyword evidence="5" id="KW-0349">Heme</keyword>
<keyword evidence="6 13" id="KW-0812">Transmembrane</keyword>
<dbReference type="GO" id="GO:0022904">
    <property type="term" value="P:respiratory electron transport chain"/>
    <property type="evidence" value="ECO:0007669"/>
    <property type="project" value="InterPro"/>
</dbReference>
<dbReference type="InterPro" id="IPR052168">
    <property type="entry name" value="Cytochrome_b561_oxidase"/>
</dbReference>
<dbReference type="EMBL" id="CP027860">
    <property type="protein sequence ID" value="AVP99921.1"/>
    <property type="molecule type" value="Genomic_DNA"/>
</dbReference>
<keyword evidence="10" id="KW-0408">Iron</keyword>
<evidence type="ECO:0000256" key="10">
    <source>
        <dbReference type="ARBA" id="ARBA00023004"/>
    </source>
</evidence>
<dbReference type="GO" id="GO:0046872">
    <property type="term" value="F:metal ion binding"/>
    <property type="evidence" value="ECO:0007669"/>
    <property type="project" value="UniProtKB-KW"/>
</dbReference>
<dbReference type="Pfam" id="PF01292">
    <property type="entry name" value="Ni_hydr_CYTB"/>
    <property type="match status" value="1"/>
</dbReference>
<evidence type="ECO:0000256" key="4">
    <source>
        <dbReference type="ARBA" id="ARBA00022475"/>
    </source>
</evidence>
<reference evidence="15 16" key="1">
    <citation type="submission" date="2018-03" db="EMBL/GenBank/DDBJ databases">
        <title>Ahniella affigens gen. nov., sp. nov., a gammaproteobacterium isolated from sandy soil near a stream.</title>
        <authorList>
            <person name="Ko Y."/>
            <person name="Kim J.-H."/>
        </authorList>
    </citation>
    <scope>NUCLEOTIDE SEQUENCE [LARGE SCALE GENOMIC DNA]</scope>
    <source>
        <strain evidence="15 16">D13</strain>
    </source>
</reference>
<organism evidence="15 16">
    <name type="scientific">Ahniella affigens</name>
    <dbReference type="NCBI Taxonomy" id="2021234"/>
    <lineage>
        <taxon>Bacteria</taxon>
        <taxon>Pseudomonadati</taxon>
        <taxon>Pseudomonadota</taxon>
        <taxon>Gammaproteobacteria</taxon>
        <taxon>Lysobacterales</taxon>
        <taxon>Rhodanobacteraceae</taxon>
        <taxon>Ahniella</taxon>
    </lineage>
</organism>
<keyword evidence="9 13" id="KW-1133">Transmembrane helix</keyword>
<evidence type="ECO:0000256" key="8">
    <source>
        <dbReference type="ARBA" id="ARBA00022982"/>
    </source>
</evidence>
<feature type="transmembrane region" description="Helical" evidence="13">
    <location>
        <begin position="41"/>
        <end position="58"/>
    </location>
</feature>
<keyword evidence="4" id="KW-1003">Cell membrane</keyword>